<keyword evidence="2" id="KW-1133">Transmembrane helix</keyword>
<sequence>MSLKVYVFLVFTLTATSFASPVENVSQTKQEVTGNVAQEVAAAASSAAETVASATPIQTQQEPVASDDKTRSGRSYSPKENDIPRAPSQVEESVLRKLNAKCAQRDPSSCAMLKLITYMNRLFKKANIDISDNIEITQTTTVTEVKAEDLPRSISEASDEAQTAELLTAKFLSFVRSRALRLRLVPNLEAVITSNPDSNGNLNLGFSLNPVSETAEGRGKNKNMGGIMAMMMMKAGMMGALALKGLVLLVGKALIVAKIALLLAVIIGLKKLFHHEKHVTYEVSVNDQYARPPQWTSSKPAEPDRVVAQPHHTHSHIEHIEHGHGGGGGHDSYSSGWGRSADVGKKDAHNLAYRAYIPKH</sequence>
<keyword evidence="2" id="KW-0812">Transmembrane</keyword>
<feature type="chain" id="PRO_5042883254" evidence="3">
    <location>
        <begin position="20"/>
        <end position="360"/>
    </location>
</feature>
<dbReference type="InterPro" id="IPR012464">
    <property type="entry name" value="DUF1676"/>
</dbReference>
<evidence type="ECO:0000313" key="5">
    <source>
        <dbReference type="Proteomes" id="UP001372834"/>
    </source>
</evidence>
<reference evidence="4 5" key="1">
    <citation type="submission" date="2023-10" db="EMBL/GenBank/DDBJ databases">
        <title>Genomes of two closely related lineages of the louse Polyplax serrata with different host specificities.</title>
        <authorList>
            <person name="Martinu J."/>
            <person name="Tarabai H."/>
            <person name="Stefka J."/>
            <person name="Hypsa V."/>
        </authorList>
    </citation>
    <scope>NUCLEOTIDE SEQUENCE [LARGE SCALE GENOMIC DNA]</scope>
    <source>
        <strain evidence="4">HR10_N</strain>
    </source>
</reference>
<feature type="region of interest" description="Disordered" evidence="1">
    <location>
        <begin position="316"/>
        <end position="339"/>
    </location>
</feature>
<dbReference type="EMBL" id="JAWJWE010000041">
    <property type="protein sequence ID" value="KAK6618816.1"/>
    <property type="molecule type" value="Genomic_DNA"/>
</dbReference>
<feature type="transmembrane region" description="Helical" evidence="2">
    <location>
        <begin position="246"/>
        <end position="269"/>
    </location>
</feature>
<dbReference type="AlphaFoldDB" id="A0AAN8RSP5"/>
<comment type="caution">
    <text evidence="4">The sequence shown here is derived from an EMBL/GenBank/DDBJ whole genome shotgun (WGS) entry which is preliminary data.</text>
</comment>
<dbReference type="PANTHER" id="PTHR21879:SF3">
    <property type="entry name" value="FI03378P"/>
    <property type="match status" value="1"/>
</dbReference>
<organism evidence="4 5">
    <name type="scientific">Polyplax serrata</name>
    <name type="common">Common mouse louse</name>
    <dbReference type="NCBI Taxonomy" id="468196"/>
    <lineage>
        <taxon>Eukaryota</taxon>
        <taxon>Metazoa</taxon>
        <taxon>Ecdysozoa</taxon>
        <taxon>Arthropoda</taxon>
        <taxon>Hexapoda</taxon>
        <taxon>Insecta</taxon>
        <taxon>Pterygota</taxon>
        <taxon>Neoptera</taxon>
        <taxon>Paraneoptera</taxon>
        <taxon>Psocodea</taxon>
        <taxon>Troctomorpha</taxon>
        <taxon>Phthiraptera</taxon>
        <taxon>Anoplura</taxon>
        <taxon>Polyplacidae</taxon>
        <taxon>Polyplax</taxon>
    </lineage>
</organism>
<dbReference type="GO" id="GO:0016020">
    <property type="term" value="C:membrane"/>
    <property type="evidence" value="ECO:0007669"/>
    <property type="project" value="TreeGrafter"/>
</dbReference>
<keyword evidence="2" id="KW-0472">Membrane</keyword>
<evidence type="ECO:0000256" key="2">
    <source>
        <dbReference type="SAM" id="Phobius"/>
    </source>
</evidence>
<feature type="signal peptide" evidence="3">
    <location>
        <begin position="1"/>
        <end position="19"/>
    </location>
</feature>
<keyword evidence="3" id="KW-0732">Signal</keyword>
<dbReference type="PANTHER" id="PTHR21879">
    <property type="entry name" value="FI03362P-RELATED-RELATED"/>
    <property type="match status" value="1"/>
</dbReference>
<evidence type="ECO:0000313" key="4">
    <source>
        <dbReference type="EMBL" id="KAK6618816.1"/>
    </source>
</evidence>
<gene>
    <name evidence="4" type="ORF">RUM43_013207</name>
</gene>
<feature type="compositionally biased region" description="Basic and acidic residues" evidence="1">
    <location>
        <begin position="66"/>
        <end position="83"/>
    </location>
</feature>
<accession>A0AAN8RSP5</accession>
<protein>
    <submittedName>
        <fullName evidence="4">Uncharacterized protein</fullName>
    </submittedName>
</protein>
<name>A0AAN8RSP5_POLSC</name>
<dbReference type="Proteomes" id="UP001372834">
    <property type="component" value="Unassembled WGS sequence"/>
</dbReference>
<proteinExistence type="predicted"/>
<evidence type="ECO:0000256" key="1">
    <source>
        <dbReference type="SAM" id="MobiDB-lite"/>
    </source>
</evidence>
<evidence type="ECO:0000256" key="3">
    <source>
        <dbReference type="SAM" id="SignalP"/>
    </source>
</evidence>
<feature type="region of interest" description="Disordered" evidence="1">
    <location>
        <begin position="51"/>
        <end position="89"/>
    </location>
</feature>
<dbReference type="Pfam" id="PF07898">
    <property type="entry name" value="DUF1676"/>
    <property type="match status" value="1"/>
</dbReference>